<organism evidence="1 2">
    <name type="scientific">Catenuloplanes niger</name>
    <dbReference type="NCBI Taxonomy" id="587534"/>
    <lineage>
        <taxon>Bacteria</taxon>
        <taxon>Bacillati</taxon>
        <taxon>Actinomycetota</taxon>
        <taxon>Actinomycetes</taxon>
        <taxon>Micromonosporales</taxon>
        <taxon>Micromonosporaceae</taxon>
        <taxon>Catenuloplanes</taxon>
    </lineage>
</organism>
<dbReference type="RefSeq" id="WP_310424783.1">
    <property type="nucleotide sequence ID" value="NZ_JAVDYC010000001.1"/>
</dbReference>
<dbReference type="AlphaFoldDB" id="A0AAE4CYD2"/>
<keyword evidence="2" id="KW-1185">Reference proteome</keyword>
<dbReference type="Proteomes" id="UP001183629">
    <property type="component" value="Unassembled WGS sequence"/>
</dbReference>
<comment type="caution">
    <text evidence="1">The sequence shown here is derived from an EMBL/GenBank/DDBJ whole genome shotgun (WGS) entry which is preliminary data.</text>
</comment>
<dbReference type="PANTHER" id="PTHR43431">
    <property type="entry name" value="OXIDOREDUCTASE, SHORT CHAIN DEHYDROGENASE/REDUCTASE FAMILY (AFU_ORTHOLOGUE AFUA_5G14000)"/>
    <property type="match status" value="1"/>
</dbReference>
<evidence type="ECO:0000313" key="1">
    <source>
        <dbReference type="EMBL" id="MDR7327448.1"/>
    </source>
</evidence>
<proteinExistence type="predicted"/>
<dbReference type="InterPro" id="IPR036291">
    <property type="entry name" value="NAD(P)-bd_dom_sf"/>
</dbReference>
<dbReference type="Pfam" id="PF00106">
    <property type="entry name" value="adh_short"/>
    <property type="match status" value="1"/>
</dbReference>
<name>A0AAE4CYD2_9ACTN</name>
<protein>
    <submittedName>
        <fullName evidence="1">NADP-dependent 3-hydroxy acid dehydrogenase YdfG</fullName>
    </submittedName>
</protein>
<accession>A0AAE4CYD2</accession>
<dbReference type="InterPro" id="IPR002347">
    <property type="entry name" value="SDR_fam"/>
</dbReference>
<sequence>MTTIAIIGAGPGLGAAVARRFGAEGFAVALIARDQGRLDALTAELNGRITTIGGYAADVRDPAALTAALGRAAGELGPVEVLQYSPLPHHDFLRPLPETTTADITAAVEFSVLGPVTAVQAVLPGMRALGRGTVLFVNGGSATRPNPAVAGTSIAFAAETAYATMLHDTLAPDGIHVAQLIVPGAITADHPDKNPAALADRLWRIHTTRAGFRTYAEPMPEPR</sequence>
<dbReference type="SUPFAM" id="SSF51735">
    <property type="entry name" value="NAD(P)-binding Rossmann-fold domains"/>
    <property type="match status" value="1"/>
</dbReference>
<reference evidence="1 2" key="1">
    <citation type="submission" date="2023-07" db="EMBL/GenBank/DDBJ databases">
        <title>Sequencing the genomes of 1000 actinobacteria strains.</title>
        <authorList>
            <person name="Klenk H.-P."/>
        </authorList>
    </citation>
    <scope>NUCLEOTIDE SEQUENCE [LARGE SCALE GENOMIC DNA]</scope>
    <source>
        <strain evidence="1 2">DSM 44711</strain>
    </source>
</reference>
<gene>
    <name evidence="1" type="ORF">J2S44_007698</name>
</gene>
<dbReference type="EMBL" id="JAVDYC010000001">
    <property type="protein sequence ID" value="MDR7327448.1"/>
    <property type="molecule type" value="Genomic_DNA"/>
</dbReference>
<dbReference type="Gene3D" id="3.40.50.720">
    <property type="entry name" value="NAD(P)-binding Rossmann-like Domain"/>
    <property type="match status" value="1"/>
</dbReference>
<evidence type="ECO:0000313" key="2">
    <source>
        <dbReference type="Proteomes" id="UP001183629"/>
    </source>
</evidence>
<dbReference type="PANTHER" id="PTHR43431:SF7">
    <property type="entry name" value="OXIDOREDUCTASE, SHORT CHAIN DEHYDROGENASE_REDUCTASE FAMILY (AFU_ORTHOLOGUE AFUA_5G14000)"/>
    <property type="match status" value="1"/>
</dbReference>